<feature type="transmembrane region" description="Helical" evidence="1">
    <location>
        <begin position="173"/>
        <end position="206"/>
    </location>
</feature>
<organism evidence="3 4">
    <name type="scientific">Spirosoma fluviale</name>
    <dbReference type="NCBI Taxonomy" id="1597977"/>
    <lineage>
        <taxon>Bacteria</taxon>
        <taxon>Pseudomonadati</taxon>
        <taxon>Bacteroidota</taxon>
        <taxon>Cytophagia</taxon>
        <taxon>Cytophagales</taxon>
        <taxon>Cytophagaceae</taxon>
        <taxon>Spirosoma</taxon>
    </lineage>
</organism>
<keyword evidence="4" id="KW-1185">Reference proteome</keyword>
<evidence type="ECO:0000256" key="1">
    <source>
        <dbReference type="SAM" id="Phobius"/>
    </source>
</evidence>
<dbReference type="Proteomes" id="UP000219452">
    <property type="component" value="Unassembled WGS sequence"/>
</dbReference>
<feature type="transmembrane region" description="Helical" evidence="1">
    <location>
        <begin position="61"/>
        <end position="83"/>
    </location>
</feature>
<keyword evidence="1" id="KW-1133">Transmembrane helix</keyword>
<evidence type="ECO:0000313" key="4">
    <source>
        <dbReference type="Proteomes" id="UP000219452"/>
    </source>
</evidence>
<feature type="transmembrane region" description="Helical" evidence="1">
    <location>
        <begin position="250"/>
        <end position="270"/>
    </location>
</feature>
<dbReference type="PANTHER" id="PTHR36435">
    <property type="entry name" value="SLR1288 PROTEIN"/>
    <property type="match status" value="1"/>
</dbReference>
<reference evidence="4" key="1">
    <citation type="submission" date="2017-09" db="EMBL/GenBank/DDBJ databases">
        <authorList>
            <person name="Varghese N."/>
            <person name="Submissions S."/>
        </authorList>
    </citation>
    <scope>NUCLEOTIDE SEQUENCE [LARGE SCALE GENOMIC DNA]</scope>
    <source>
        <strain evidence="4">DSM 29961</strain>
    </source>
</reference>
<dbReference type="PANTHER" id="PTHR36435:SF1">
    <property type="entry name" value="CAAX AMINO TERMINAL PROTEASE FAMILY PROTEIN"/>
    <property type="match status" value="1"/>
</dbReference>
<feature type="domain" description="CAAX prenyl protease 2/Lysostaphin resistance protein A-like" evidence="2">
    <location>
        <begin position="140"/>
        <end position="223"/>
    </location>
</feature>
<dbReference type="InterPro" id="IPR003675">
    <property type="entry name" value="Rce1/LyrA-like_dom"/>
</dbReference>
<dbReference type="OrthoDB" id="158986at2"/>
<gene>
    <name evidence="3" type="ORF">SAMN06269250_2487</name>
</gene>
<dbReference type="GO" id="GO:0080120">
    <property type="term" value="P:CAAX-box protein maturation"/>
    <property type="evidence" value="ECO:0007669"/>
    <property type="project" value="UniProtKB-ARBA"/>
</dbReference>
<protein>
    <recommendedName>
        <fullName evidence="2">CAAX prenyl protease 2/Lysostaphin resistance protein A-like domain-containing protein</fullName>
    </recommendedName>
</protein>
<sequence>MTTSIANSFEEGVPPVTPPKNAYPVLSQIWVLVGVFILAQIPAAIPMIGLKAAADSYGLPFLDTIGQTLAYALGMMLTIWYAFRQRGSRALSFASVPIPAYLVSAVGLIAMGVLAEPIVSAIPMPDAVEELIRKTFTKNVILSAVIAAPILEEILFRGIILDGFLKNYRPTKAIIWSALIFGFIHFIPAQALNAAFIGIAFGWLYYRTRSLTLCMFLHFVNNGLSSLTFLSDEGLNMSENTTREWMGSDVYYVALLVGCAVVCVVCYRLLDRILPNAQAV</sequence>
<dbReference type="GO" id="GO:0004175">
    <property type="term" value="F:endopeptidase activity"/>
    <property type="evidence" value="ECO:0007669"/>
    <property type="project" value="UniProtKB-ARBA"/>
</dbReference>
<dbReference type="EMBL" id="OCNH01000002">
    <property type="protein sequence ID" value="SOD88078.1"/>
    <property type="molecule type" value="Genomic_DNA"/>
</dbReference>
<accession>A0A286FXZ7</accession>
<feature type="transmembrane region" description="Helical" evidence="1">
    <location>
        <begin position="213"/>
        <end position="230"/>
    </location>
</feature>
<feature type="transmembrane region" description="Helical" evidence="1">
    <location>
        <begin position="98"/>
        <end position="119"/>
    </location>
</feature>
<keyword evidence="1" id="KW-0472">Membrane</keyword>
<dbReference type="Pfam" id="PF02517">
    <property type="entry name" value="Rce1-like"/>
    <property type="match status" value="1"/>
</dbReference>
<name>A0A286FXZ7_9BACT</name>
<evidence type="ECO:0000259" key="2">
    <source>
        <dbReference type="Pfam" id="PF02517"/>
    </source>
</evidence>
<proteinExistence type="predicted"/>
<dbReference type="AlphaFoldDB" id="A0A286FXZ7"/>
<evidence type="ECO:0000313" key="3">
    <source>
        <dbReference type="EMBL" id="SOD88078.1"/>
    </source>
</evidence>
<dbReference type="RefSeq" id="WP_097126141.1">
    <property type="nucleotide sequence ID" value="NZ_OCNH01000002.1"/>
</dbReference>
<dbReference type="InterPro" id="IPR052710">
    <property type="entry name" value="CAAX_protease"/>
</dbReference>
<feature type="transmembrane region" description="Helical" evidence="1">
    <location>
        <begin position="29"/>
        <end position="49"/>
    </location>
</feature>
<keyword evidence="1" id="KW-0812">Transmembrane</keyword>